<proteinExistence type="predicted"/>
<dbReference type="EMBL" id="CP104874">
    <property type="protein sequence ID" value="WWF05855.1"/>
    <property type="molecule type" value="Genomic_DNA"/>
</dbReference>
<dbReference type="InterPro" id="IPR029063">
    <property type="entry name" value="SAM-dependent_MTases_sf"/>
</dbReference>
<dbReference type="GO" id="GO:0008168">
    <property type="term" value="F:methyltransferase activity"/>
    <property type="evidence" value="ECO:0007669"/>
    <property type="project" value="UniProtKB-KW"/>
</dbReference>
<dbReference type="SUPFAM" id="SSF53335">
    <property type="entry name" value="S-adenosyl-L-methionine-dependent methyltransferases"/>
    <property type="match status" value="1"/>
</dbReference>
<evidence type="ECO:0000256" key="3">
    <source>
        <dbReference type="ARBA" id="ARBA00022679"/>
    </source>
</evidence>
<evidence type="ECO:0000313" key="6">
    <source>
        <dbReference type="Proteomes" id="UP001381003"/>
    </source>
</evidence>
<keyword evidence="3" id="KW-0808">Transferase</keyword>
<dbReference type="Pfam" id="PF05724">
    <property type="entry name" value="TPMT"/>
    <property type="match status" value="1"/>
</dbReference>
<sequence length="217" mass="23173">MSDWGRRAGELSDEAIAAGEPTAWFERLYAEASSGTIGMPWSRTDPHPELAHWAATRGPTLAGRAVVVGCGLAADVAFLAAQGWTTTGFDLSPSAIAEARRRHPALDLHVADLTDLPREWAGAFDLVVEIFTLQAVEARVRPTLATGVRSLLAPGGRLLAIQYRHDGSGSPQDGPPFAQTRDAMLALGQGLRLVSLDEVPGPLWVAEYTRDGDAPDR</sequence>
<protein>
    <submittedName>
        <fullName evidence="5">TPMT family class I SAM-dependent methyltransferase</fullName>
    </submittedName>
</protein>
<dbReference type="CDD" id="cd02440">
    <property type="entry name" value="AdoMet_MTases"/>
    <property type="match status" value="1"/>
</dbReference>
<dbReference type="Gene3D" id="3.40.50.150">
    <property type="entry name" value="Vaccinia Virus protein VP39"/>
    <property type="match status" value="1"/>
</dbReference>
<keyword evidence="2 5" id="KW-0489">Methyltransferase</keyword>
<accession>A0ABZ2FH55</accession>
<reference evidence="5 6" key="1">
    <citation type="submission" date="2022-09" db="EMBL/GenBank/DDBJ databases">
        <title>Complete genome sequence of Janibacter terrae strain COS04-44, PCL-degrading bacteria isolated from oil spilled coast.</title>
        <authorList>
            <person name="Park H."/>
            <person name="Kim J.Y."/>
            <person name="An S.H."/>
            <person name="Lee C.M."/>
            <person name="Weon H.-Y."/>
        </authorList>
    </citation>
    <scope>NUCLEOTIDE SEQUENCE [LARGE SCALE GENOMIC DNA]</scope>
    <source>
        <strain evidence="5 6">COS04-44</strain>
    </source>
</reference>
<organism evidence="5 6">
    <name type="scientific">Janibacter terrae</name>
    <dbReference type="NCBI Taxonomy" id="103817"/>
    <lineage>
        <taxon>Bacteria</taxon>
        <taxon>Bacillati</taxon>
        <taxon>Actinomycetota</taxon>
        <taxon>Actinomycetes</taxon>
        <taxon>Micrococcales</taxon>
        <taxon>Intrasporangiaceae</taxon>
        <taxon>Janibacter</taxon>
    </lineage>
</organism>
<dbReference type="PANTHER" id="PTHR32183">
    <property type="match status" value="1"/>
</dbReference>
<evidence type="ECO:0000256" key="1">
    <source>
        <dbReference type="ARBA" id="ARBA00022553"/>
    </source>
</evidence>
<evidence type="ECO:0000313" key="5">
    <source>
        <dbReference type="EMBL" id="WWF05855.1"/>
    </source>
</evidence>
<gene>
    <name evidence="5" type="ORF">N5P18_02975</name>
</gene>
<dbReference type="RefSeq" id="WP_338538642.1">
    <property type="nucleotide sequence ID" value="NZ_CP104874.1"/>
</dbReference>
<dbReference type="GO" id="GO:0032259">
    <property type="term" value="P:methylation"/>
    <property type="evidence" value="ECO:0007669"/>
    <property type="project" value="UniProtKB-KW"/>
</dbReference>
<keyword evidence="6" id="KW-1185">Reference proteome</keyword>
<evidence type="ECO:0000256" key="2">
    <source>
        <dbReference type="ARBA" id="ARBA00022603"/>
    </source>
</evidence>
<dbReference type="InterPro" id="IPR008854">
    <property type="entry name" value="TPMT"/>
</dbReference>
<evidence type="ECO:0000256" key="4">
    <source>
        <dbReference type="ARBA" id="ARBA00022691"/>
    </source>
</evidence>
<dbReference type="Proteomes" id="UP001381003">
    <property type="component" value="Chromosome"/>
</dbReference>
<keyword evidence="1" id="KW-0597">Phosphoprotein</keyword>
<keyword evidence="4" id="KW-0949">S-adenosyl-L-methionine</keyword>
<dbReference type="PANTHER" id="PTHR32183:SF6">
    <property type="entry name" value="CYSTEINE SULFINATE DESULFINASE_CYSTEINE DESULFURASE AND RELATED ENZYMES"/>
    <property type="match status" value="1"/>
</dbReference>
<name>A0ABZ2FH55_9MICO</name>